<dbReference type="Proteomes" id="UP000288805">
    <property type="component" value="Unassembled WGS sequence"/>
</dbReference>
<dbReference type="AlphaFoldDB" id="A0A438H6N6"/>
<reference evidence="1 2" key="1">
    <citation type="journal article" date="2018" name="PLoS Genet.">
        <title>Population sequencing reveals clonal diversity and ancestral inbreeding in the grapevine cultivar Chardonnay.</title>
        <authorList>
            <person name="Roach M.J."/>
            <person name="Johnson D.L."/>
            <person name="Bohlmann J."/>
            <person name="van Vuuren H.J."/>
            <person name="Jones S.J."/>
            <person name="Pretorius I.S."/>
            <person name="Schmidt S.A."/>
            <person name="Borneman A.R."/>
        </authorList>
    </citation>
    <scope>NUCLEOTIDE SEQUENCE [LARGE SCALE GENOMIC DNA]</scope>
    <source>
        <strain evidence="2">cv. Chardonnay</strain>
        <tissue evidence="1">Leaf</tissue>
    </source>
</reference>
<comment type="caution">
    <text evidence="1">The sequence shown here is derived from an EMBL/GenBank/DDBJ whole genome shotgun (WGS) entry which is preliminary data.</text>
</comment>
<gene>
    <name evidence="1" type="ORF">CK203_047462</name>
</gene>
<accession>A0A438H6N6</accession>
<organism evidence="1 2">
    <name type="scientific">Vitis vinifera</name>
    <name type="common">Grape</name>
    <dbReference type="NCBI Taxonomy" id="29760"/>
    <lineage>
        <taxon>Eukaryota</taxon>
        <taxon>Viridiplantae</taxon>
        <taxon>Streptophyta</taxon>
        <taxon>Embryophyta</taxon>
        <taxon>Tracheophyta</taxon>
        <taxon>Spermatophyta</taxon>
        <taxon>Magnoliopsida</taxon>
        <taxon>eudicotyledons</taxon>
        <taxon>Gunneridae</taxon>
        <taxon>Pentapetalae</taxon>
        <taxon>rosids</taxon>
        <taxon>Vitales</taxon>
        <taxon>Vitaceae</taxon>
        <taxon>Viteae</taxon>
        <taxon>Vitis</taxon>
    </lineage>
</organism>
<evidence type="ECO:0000313" key="1">
    <source>
        <dbReference type="EMBL" id="RVW79967.1"/>
    </source>
</evidence>
<proteinExistence type="predicted"/>
<sequence length="276" mass="31091">MDSIHSNHIPSEVITYDQWTQLKPEAKSLFSGWFKGGLRAGKKEMQESIHQRLNFVLSTAPMWDRLELKGNKYVLGEFLEFKGKHDDTQALRNIKRSKVSRLIIQKFSMLGFGSSAGVSKRIFEYEWVGGDVAFQGISLEGGFMCCLSATFLALILKKGGVEDIRDFRPISVDKGVMDLPHNNLWPEMGVSRVSEKPAPQMKFVSGSAFWQPSYTSSPSKVQLLYSPRDYRSDGASASEWKELTIRSSTEVLFQPQNSTKVRKFKLSSILSMSLSA</sequence>
<name>A0A438H6N6_VITVI</name>
<evidence type="ECO:0000313" key="2">
    <source>
        <dbReference type="Proteomes" id="UP000288805"/>
    </source>
</evidence>
<dbReference type="PANTHER" id="PTHR35287">
    <property type="entry name" value="SI:ZFOS-911D5.4"/>
    <property type="match status" value="1"/>
</dbReference>
<protein>
    <submittedName>
        <fullName evidence="1">Uncharacterized protein</fullName>
    </submittedName>
</protein>
<dbReference type="PANTHER" id="PTHR35287:SF1">
    <property type="entry name" value="SI:ZFOS-911D5.4"/>
    <property type="match status" value="1"/>
</dbReference>
<dbReference type="EMBL" id="QGNW01000272">
    <property type="protein sequence ID" value="RVW79967.1"/>
    <property type="molecule type" value="Genomic_DNA"/>
</dbReference>